<dbReference type="GeneID" id="17302895"/>
<dbReference type="PaxDb" id="55529-EKX46187"/>
<feature type="compositionally biased region" description="Polar residues" evidence="1">
    <location>
        <begin position="108"/>
        <end position="117"/>
    </location>
</feature>
<proteinExistence type="predicted"/>
<keyword evidence="5" id="KW-1185">Reference proteome</keyword>
<evidence type="ECO:0000256" key="1">
    <source>
        <dbReference type="SAM" id="MobiDB-lite"/>
    </source>
</evidence>
<evidence type="ECO:0000259" key="2">
    <source>
        <dbReference type="Pfam" id="PF17820"/>
    </source>
</evidence>
<reference evidence="4" key="3">
    <citation type="submission" date="2015-06" db="UniProtKB">
        <authorList>
            <consortium name="EnsemblProtists"/>
        </authorList>
    </citation>
    <scope>IDENTIFICATION</scope>
</reference>
<name>L1JD00_GUITC</name>
<sequence>MVVTSVHGTVGGAQRAATSTDLMKMARDELNPSDVILAVDDMPVTGLNINEVVKLIKGDQGTRVRLKVLQDPEAKNLEHGELLRVARKATTFTQEAAPKEEEEEEENSVQQQKETSVSQAQWARQQLGFM</sequence>
<feature type="region of interest" description="Disordered" evidence="1">
    <location>
        <begin position="92"/>
        <end position="117"/>
    </location>
</feature>
<dbReference type="Proteomes" id="UP000011087">
    <property type="component" value="Unassembled WGS sequence"/>
</dbReference>
<dbReference type="SUPFAM" id="SSF50156">
    <property type="entry name" value="PDZ domain-like"/>
    <property type="match status" value="1"/>
</dbReference>
<dbReference type="AlphaFoldDB" id="L1JD00"/>
<evidence type="ECO:0000313" key="3">
    <source>
        <dbReference type="EMBL" id="EKX46187.1"/>
    </source>
</evidence>
<dbReference type="HOGENOM" id="CLU_1942103_0_0_1"/>
<dbReference type="InterPro" id="IPR036034">
    <property type="entry name" value="PDZ_sf"/>
</dbReference>
<accession>L1JD00</accession>
<evidence type="ECO:0000313" key="4">
    <source>
        <dbReference type="EnsemblProtists" id="EKX46187"/>
    </source>
</evidence>
<dbReference type="KEGG" id="gtt:GUITHDRAFT_138316"/>
<dbReference type="EnsemblProtists" id="EKX46187">
    <property type="protein sequence ID" value="EKX46187"/>
    <property type="gene ID" value="GUITHDRAFT_138316"/>
</dbReference>
<dbReference type="Pfam" id="PF17820">
    <property type="entry name" value="PDZ_6"/>
    <property type="match status" value="1"/>
</dbReference>
<protein>
    <recommendedName>
        <fullName evidence="2">PDZ domain-containing protein</fullName>
    </recommendedName>
</protein>
<dbReference type="EMBL" id="JH992995">
    <property type="protein sequence ID" value="EKX46187.1"/>
    <property type="molecule type" value="Genomic_DNA"/>
</dbReference>
<reference evidence="5" key="2">
    <citation type="submission" date="2012-11" db="EMBL/GenBank/DDBJ databases">
        <authorList>
            <person name="Kuo A."/>
            <person name="Curtis B.A."/>
            <person name="Tanifuji G."/>
            <person name="Burki F."/>
            <person name="Gruber A."/>
            <person name="Irimia M."/>
            <person name="Maruyama S."/>
            <person name="Arias M.C."/>
            <person name="Ball S.G."/>
            <person name="Gile G.H."/>
            <person name="Hirakawa Y."/>
            <person name="Hopkins J.F."/>
            <person name="Rensing S.A."/>
            <person name="Schmutz J."/>
            <person name="Symeonidi A."/>
            <person name="Elias M."/>
            <person name="Eveleigh R.J."/>
            <person name="Herman E.K."/>
            <person name="Klute M.J."/>
            <person name="Nakayama T."/>
            <person name="Obornik M."/>
            <person name="Reyes-Prieto A."/>
            <person name="Armbrust E.V."/>
            <person name="Aves S.J."/>
            <person name="Beiko R.G."/>
            <person name="Coutinho P."/>
            <person name="Dacks J.B."/>
            <person name="Durnford D.G."/>
            <person name="Fast N.M."/>
            <person name="Green B.R."/>
            <person name="Grisdale C."/>
            <person name="Hempe F."/>
            <person name="Henrissat B."/>
            <person name="Hoppner M.P."/>
            <person name="Ishida K.-I."/>
            <person name="Kim E."/>
            <person name="Koreny L."/>
            <person name="Kroth P.G."/>
            <person name="Liu Y."/>
            <person name="Malik S.-B."/>
            <person name="Maier U.G."/>
            <person name="McRose D."/>
            <person name="Mock T."/>
            <person name="Neilson J.A."/>
            <person name="Onodera N.T."/>
            <person name="Poole A.M."/>
            <person name="Pritham E.J."/>
            <person name="Richards T.A."/>
            <person name="Rocap G."/>
            <person name="Roy S.W."/>
            <person name="Sarai C."/>
            <person name="Schaack S."/>
            <person name="Shirato S."/>
            <person name="Slamovits C.H."/>
            <person name="Spencer D.F."/>
            <person name="Suzuki S."/>
            <person name="Worden A.Z."/>
            <person name="Zauner S."/>
            <person name="Barry K."/>
            <person name="Bell C."/>
            <person name="Bharti A.K."/>
            <person name="Crow J.A."/>
            <person name="Grimwood J."/>
            <person name="Kramer R."/>
            <person name="Lindquist E."/>
            <person name="Lucas S."/>
            <person name="Salamov A."/>
            <person name="McFadden G.I."/>
            <person name="Lane C.E."/>
            <person name="Keeling P.J."/>
            <person name="Gray M.W."/>
            <person name="Grigoriev I.V."/>
            <person name="Archibald J.M."/>
        </authorList>
    </citation>
    <scope>NUCLEOTIDE SEQUENCE</scope>
    <source>
        <strain evidence="5">CCMP2712</strain>
    </source>
</reference>
<organism evidence="3">
    <name type="scientific">Guillardia theta (strain CCMP2712)</name>
    <name type="common">Cryptophyte</name>
    <dbReference type="NCBI Taxonomy" id="905079"/>
    <lineage>
        <taxon>Eukaryota</taxon>
        <taxon>Cryptophyceae</taxon>
        <taxon>Pyrenomonadales</taxon>
        <taxon>Geminigeraceae</taxon>
        <taxon>Guillardia</taxon>
    </lineage>
</organism>
<reference evidence="3 5" key="1">
    <citation type="journal article" date="2012" name="Nature">
        <title>Algal genomes reveal evolutionary mosaicism and the fate of nucleomorphs.</title>
        <authorList>
            <consortium name="DOE Joint Genome Institute"/>
            <person name="Curtis B.A."/>
            <person name="Tanifuji G."/>
            <person name="Burki F."/>
            <person name="Gruber A."/>
            <person name="Irimia M."/>
            <person name="Maruyama S."/>
            <person name="Arias M.C."/>
            <person name="Ball S.G."/>
            <person name="Gile G.H."/>
            <person name="Hirakawa Y."/>
            <person name="Hopkins J.F."/>
            <person name="Kuo A."/>
            <person name="Rensing S.A."/>
            <person name="Schmutz J."/>
            <person name="Symeonidi A."/>
            <person name="Elias M."/>
            <person name="Eveleigh R.J."/>
            <person name="Herman E.K."/>
            <person name="Klute M.J."/>
            <person name="Nakayama T."/>
            <person name="Obornik M."/>
            <person name="Reyes-Prieto A."/>
            <person name="Armbrust E.V."/>
            <person name="Aves S.J."/>
            <person name="Beiko R.G."/>
            <person name="Coutinho P."/>
            <person name="Dacks J.B."/>
            <person name="Durnford D.G."/>
            <person name="Fast N.M."/>
            <person name="Green B.R."/>
            <person name="Grisdale C.J."/>
            <person name="Hempel F."/>
            <person name="Henrissat B."/>
            <person name="Hoppner M.P."/>
            <person name="Ishida K."/>
            <person name="Kim E."/>
            <person name="Koreny L."/>
            <person name="Kroth P.G."/>
            <person name="Liu Y."/>
            <person name="Malik S.B."/>
            <person name="Maier U.G."/>
            <person name="McRose D."/>
            <person name="Mock T."/>
            <person name="Neilson J.A."/>
            <person name="Onodera N.T."/>
            <person name="Poole A.M."/>
            <person name="Pritham E.J."/>
            <person name="Richards T.A."/>
            <person name="Rocap G."/>
            <person name="Roy S.W."/>
            <person name="Sarai C."/>
            <person name="Schaack S."/>
            <person name="Shirato S."/>
            <person name="Slamovits C.H."/>
            <person name="Spencer D.F."/>
            <person name="Suzuki S."/>
            <person name="Worden A.Z."/>
            <person name="Zauner S."/>
            <person name="Barry K."/>
            <person name="Bell C."/>
            <person name="Bharti A.K."/>
            <person name="Crow J.A."/>
            <person name="Grimwood J."/>
            <person name="Kramer R."/>
            <person name="Lindquist E."/>
            <person name="Lucas S."/>
            <person name="Salamov A."/>
            <person name="McFadden G.I."/>
            <person name="Lane C.E."/>
            <person name="Keeling P.J."/>
            <person name="Gray M.W."/>
            <person name="Grigoriev I.V."/>
            <person name="Archibald J.M."/>
        </authorList>
    </citation>
    <scope>NUCLEOTIDE SEQUENCE</scope>
    <source>
        <strain evidence="3 5">CCMP2712</strain>
    </source>
</reference>
<dbReference type="RefSeq" id="XP_005833167.1">
    <property type="nucleotide sequence ID" value="XM_005833110.1"/>
</dbReference>
<feature type="domain" description="PDZ" evidence="2">
    <location>
        <begin position="30"/>
        <end position="69"/>
    </location>
</feature>
<dbReference type="InterPro" id="IPR041489">
    <property type="entry name" value="PDZ_6"/>
</dbReference>
<gene>
    <name evidence="3" type="ORF">GUITHDRAFT_138316</name>
</gene>
<dbReference type="Gene3D" id="2.30.42.10">
    <property type="match status" value="1"/>
</dbReference>
<evidence type="ECO:0000313" key="5">
    <source>
        <dbReference type="Proteomes" id="UP000011087"/>
    </source>
</evidence>